<proteinExistence type="predicted"/>
<keyword evidence="1" id="KW-0472">Membrane</keyword>
<keyword evidence="1" id="KW-0812">Transmembrane</keyword>
<feature type="transmembrane region" description="Helical" evidence="1">
    <location>
        <begin position="183"/>
        <end position="205"/>
    </location>
</feature>
<dbReference type="AlphaFoldDB" id="A0A812MPH9"/>
<feature type="non-terminal residue" evidence="3">
    <location>
        <position position="1"/>
    </location>
</feature>
<accession>A0A812MPH9</accession>
<evidence type="ECO:0000256" key="2">
    <source>
        <dbReference type="SAM" id="SignalP"/>
    </source>
</evidence>
<evidence type="ECO:0000256" key="1">
    <source>
        <dbReference type="SAM" id="Phobius"/>
    </source>
</evidence>
<dbReference type="EMBL" id="CAJNIZ010007962">
    <property type="protein sequence ID" value="CAE7262916.1"/>
    <property type="molecule type" value="Genomic_DNA"/>
</dbReference>
<feature type="signal peptide" evidence="2">
    <location>
        <begin position="1"/>
        <end position="20"/>
    </location>
</feature>
<name>A0A812MPH9_SYMPI</name>
<keyword evidence="2" id="KW-0732">Signal</keyword>
<dbReference type="Proteomes" id="UP000649617">
    <property type="component" value="Unassembled WGS sequence"/>
</dbReference>
<dbReference type="OrthoDB" id="10406053at2759"/>
<organism evidence="3 4">
    <name type="scientific">Symbiodinium pilosum</name>
    <name type="common">Dinoflagellate</name>
    <dbReference type="NCBI Taxonomy" id="2952"/>
    <lineage>
        <taxon>Eukaryota</taxon>
        <taxon>Sar</taxon>
        <taxon>Alveolata</taxon>
        <taxon>Dinophyceae</taxon>
        <taxon>Suessiales</taxon>
        <taxon>Symbiodiniaceae</taxon>
        <taxon>Symbiodinium</taxon>
    </lineage>
</organism>
<feature type="chain" id="PRO_5032844525" evidence="2">
    <location>
        <begin position="21"/>
        <end position="208"/>
    </location>
</feature>
<comment type="caution">
    <text evidence="3">The sequence shown here is derived from an EMBL/GenBank/DDBJ whole genome shotgun (WGS) entry which is preliminary data.</text>
</comment>
<evidence type="ECO:0000313" key="4">
    <source>
        <dbReference type="Proteomes" id="UP000649617"/>
    </source>
</evidence>
<gene>
    <name evidence="3" type="ORF">SPIL2461_LOCUS5576</name>
</gene>
<keyword evidence="4" id="KW-1185">Reference proteome</keyword>
<keyword evidence="1" id="KW-1133">Transmembrane helix</keyword>
<feature type="transmembrane region" description="Helical" evidence="1">
    <location>
        <begin position="107"/>
        <end position="130"/>
    </location>
</feature>
<evidence type="ECO:0000313" key="3">
    <source>
        <dbReference type="EMBL" id="CAE7262916.1"/>
    </source>
</evidence>
<sequence length="208" mass="22678">MVTQMRKLIALTMLWGCLCASPAESPQDPRMMRYEARIDAEGEAQDVVPVSDHTAHHRARNQAALMAGDQSAEAQAATTTLYPPNPKGPLDIDDSAWTLLFKAKLGALFPVLILFMLTFCLLALSSCMFFKAKKAEGEEAEELKAQACGPEGLEEDLYGLAIASVVRDTRSYCKGYSSAGLMIARMGVSIMILVLVLILQIYLMASLK</sequence>
<reference evidence="3" key="1">
    <citation type="submission" date="2021-02" db="EMBL/GenBank/DDBJ databases">
        <authorList>
            <person name="Dougan E. K."/>
            <person name="Rhodes N."/>
            <person name="Thang M."/>
            <person name="Chan C."/>
        </authorList>
    </citation>
    <scope>NUCLEOTIDE SEQUENCE</scope>
</reference>
<protein>
    <submittedName>
        <fullName evidence="3">Uncharacterized protein</fullName>
    </submittedName>
</protein>